<proteinExistence type="predicted"/>
<dbReference type="EMBL" id="CP064939">
    <property type="protein sequence ID" value="QPH38644.1"/>
    <property type="molecule type" value="Genomic_DNA"/>
</dbReference>
<organism evidence="1 2">
    <name type="scientific">Pedobacter endophyticus</name>
    <dbReference type="NCBI Taxonomy" id="2789740"/>
    <lineage>
        <taxon>Bacteria</taxon>
        <taxon>Pseudomonadati</taxon>
        <taxon>Bacteroidota</taxon>
        <taxon>Sphingobacteriia</taxon>
        <taxon>Sphingobacteriales</taxon>
        <taxon>Sphingobacteriaceae</taxon>
        <taxon>Pedobacter</taxon>
    </lineage>
</organism>
<dbReference type="AlphaFoldDB" id="A0A7U3SQ75"/>
<dbReference type="Proteomes" id="UP000594759">
    <property type="component" value="Chromosome"/>
</dbReference>
<accession>A0A7U3SQ75</accession>
<reference evidence="1 2" key="1">
    <citation type="submission" date="2020-11" db="EMBL/GenBank/DDBJ databases">
        <title>Pedobacter endophytica, an endophytic bacteria isolated form Carex pumila.</title>
        <authorList>
            <person name="Peng Y."/>
            <person name="Jiang L."/>
            <person name="Lee J."/>
        </authorList>
    </citation>
    <scope>NUCLEOTIDE SEQUENCE [LARGE SCALE GENOMIC DNA]</scope>
    <source>
        <strain evidence="1 2">JBR3-12</strain>
    </source>
</reference>
<dbReference type="RefSeq" id="WP_196098121.1">
    <property type="nucleotide sequence ID" value="NZ_CP064939.1"/>
</dbReference>
<name>A0A7U3SQ75_9SPHI</name>
<evidence type="ECO:0000313" key="2">
    <source>
        <dbReference type="Proteomes" id="UP000594759"/>
    </source>
</evidence>
<keyword evidence="2" id="KW-1185">Reference proteome</keyword>
<evidence type="ECO:0000313" key="1">
    <source>
        <dbReference type="EMBL" id="QPH38644.1"/>
    </source>
</evidence>
<protein>
    <submittedName>
        <fullName evidence="1">Uncharacterized protein</fullName>
    </submittedName>
</protein>
<gene>
    <name evidence="1" type="ORF">IZT61_16395</name>
</gene>
<dbReference type="KEGG" id="pex:IZT61_16395"/>
<sequence>MNDADVKNIINENQEHIERLKKMLLNILSVSNIRFWYWKLDHFRISENIYEDLMEMDALMTSIIVSYGRLFNSSFGSTRMNEGIVPNNLREMHKHILDLRNNKYAHHGGHQSIQPNISIENKGTHLNVALGAEIGTWLGAPQEWKELFEWLDGYMHSEVKKKLAMLTKLTGIEWKIQDHDAPWWIS</sequence>